<dbReference type="AlphaFoldDB" id="A0A7C4I665"/>
<evidence type="ECO:0000313" key="5">
    <source>
        <dbReference type="EMBL" id="HGN89995.1"/>
    </source>
</evidence>
<dbReference type="InterPro" id="IPR050118">
    <property type="entry name" value="Pur/Pyrimidine_PRTase"/>
</dbReference>
<dbReference type="Gene3D" id="3.40.50.2020">
    <property type="match status" value="1"/>
</dbReference>
<accession>A0A7C4I665</accession>
<dbReference type="InterPro" id="IPR029057">
    <property type="entry name" value="PRTase-like"/>
</dbReference>
<feature type="domain" description="Phosphoribosyltransferase" evidence="3">
    <location>
        <begin position="39"/>
        <end position="168"/>
    </location>
</feature>
<evidence type="ECO:0000313" key="4">
    <source>
        <dbReference type="EMBL" id="HGL40557.1"/>
    </source>
</evidence>
<evidence type="ECO:0000256" key="1">
    <source>
        <dbReference type="ARBA" id="ARBA00022679"/>
    </source>
</evidence>
<dbReference type="PANTHER" id="PTHR43864">
    <property type="entry name" value="HYPOXANTHINE/GUANINE PHOSPHORIBOSYLTRANSFERASE"/>
    <property type="match status" value="1"/>
</dbReference>
<dbReference type="PANTHER" id="PTHR43864:SF1">
    <property type="entry name" value="XANTHINE PHOSPHORIBOSYLTRANSFERASE"/>
    <property type="match status" value="1"/>
</dbReference>
<dbReference type="Pfam" id="PF00156">
    <property type="entry name" value="Pribosyltran"/>
    <property type="match status" value="1"/>
</dbReference>
<evidence type="ECO:0000256" key="2">
    <source>
        <dbReference type="ARBA" id="ARBA00022726"/>
    </source>
</evidence>
<dbReference type="SUPFAM" id="SSF53271">
    <property type="entry name" value="PRTase-like"/>
    <property type="match status" value="1"/>
</dbReference>
<name>A0A7C4I665_CALS0</name>
<evidence type="ECO:0000259" key="3">
    <source>
        <dbReference type="Pfam" id="PF00156"/>
    </source>
</evidence>
<organism evidence="5">
    <name type="scientific">Caldiarchaeum subterraneum</name>
    <dbReference type="NCBI Taxonomy" id="311458"/>
    <lineage>
        <taxon>Archaea</taxon>
        <taxon>Nitrososphaerota</taxon>
        <taxon>Candidatus Caldarchaeales</taxon>
        <taxon>Candidatus Caldarchaeaceae</taxon>
        <taxon>Candidatus Caldarchaeum</taxon>
    </lineage>
</organism>
<comment type="caution">
    <text evidence="5">The sequence shown here is derived from an EMBL/GenBank/DDBJ whole genome shotgun (WGS) entry which is preliminary data.</text>
</comment>
<dbReference type="EMBL" id="DRXG01000083">
    <property type="protein sequence ID" value="HHN52437.1"/>
    <property type="molecule type" value="Genomic_DNA"/>
</dbReference>
<sequence>MESDFVNVLHKLLNGLRTGAHVKIVPVEGKRILRIFWLNVVHEPMVFRAIAKLVKMHAEKMGYDADAVASVETSGAKYGLALANELGKPYFSIHKARKLIFQQPVAAEGFSVTESKPVTLHLDKAVASRFRNVFLIDDVRRTSSTINTAAALLNECGVHVTACYVIIDLAFAGHPRPDMIPRDRYHPLFVISSVDDEGRCVVDEGLVPEFL</sequence>
<protein>
    <recommendedName>
        <fullName evidence="3">Phosphoribosyltransferase domain-containing protein</fullName>
    </recommendedName>
</protein>
<dbReference type="GO" id="GO:0016740">
    <property type="term" value="F:transferase activity"/>
    <property type="evidence" value="ECO:0007669"/>
    <property type="project" value="UniProtKB-KW"/>
</dbReference>
<dbReference type="EMBL" id="DTCM01000031">
    <property type="protein sequence ID" value="HGL40557.1"/>
    <property type="molecule type" value="Genomic_DNA"/>
</dbReference>
<dbReference type="InterPro" id="IPR000836">
    <property type="entry name" value="PRTase_dom"/>
</dbReference>
<dbReference type="GO" id="GO:0006166">
    <property type="term" value="P:purine ribonucleoside salvage"/>
    <property type="evidence" value="ECO:0007669"/>
    <property type="project" value="UniProtKB-KW"/>
</dbReference>
<gene>
    <name evidence="6" type="ORF">ENM30_03880</name>
    <name evidence="5" type="ORF">ENT82_02550</name>
    <name evidence="4" type="ORF">ENU43_02690</name>
</gene>
<dbReference type="EMBL" id="DTAD01000024">
    <property type="protein sequence ID" value="HGN89995.1"/>
    <property type="molecule type" value="Genomic_DNA"/>
</dbReference>
<keyword evidence="1" id="KW-0808">Transferase</keyword>
<evidence type="ECO:0000313" key="6">
    <source>
        <dbReference type="EMBL" id="HHN52437.1"/>
    </source>
</evidence>
<dbReference type="CDD" id="cd06223">
    <property type="entry name" value="PRTases_typeI"/>
    <property type="match status" value="1"/>
</dbReference>
<proteinExistence type="predicted"/>
<keyword evidence="2" id="KW-0660">Purine salvage</keyword>
<reference evidence="5" key="1">
    <citation type="journal article" date="2020" name="mSystems">
        <title>Genome- and Community-Level Interaction Insights into Carbon Utilization and Element Cycling Functions of Hydrothermarchaeota in Hydrothermal Sediment.</title>
        <authorList>
            <person name="Zhou Z."/>
            <person name="Liu Y."/>
            <person name="Xu W."/>
            <person name="Pan J."/>
            <person name="Luo Z.H."/>
            <person name="Li M."/>
        </authorList>
    </citation>
    <scope>NUCLEOTIDE SEQUENCE [LARGE SCALE GENOMIC DNA]</scope>
    <source>
        <strain evidence="6">SpSt-1073</strain>
        <strain evidence="5">SpSt-613</strain>
        <strain evidence="4">SpSt-669</strain>
    </source>
</reference>